<dbReference type="RefSeq" id="WP_029539937.1">
    <property type="nucleotide sequence ID" value="NZ_JAUBOF010000017.1"/>
</dbReference>
<reference evidence="3 4" key="1">
    <citation type="submission" date="2023-06" db="EMBL/GenBank/DDBJ databases">
        <title>Rhodococcus indonesiensis sp. nov a new member of the Rhodococcus ruber lineage isolated from a sediment of neutral hot spring.</title>
        <authorList>
            <person name="Kusuma A.B."/>
            <person name="Fenylestari G."/>
            <person name="Ammar F."/>
            <person name="Nouioui I."/>
            <person name="Goodfellow M."/>
        </authorList>
    </citation>
    <scope>NUCLEOTIDE SEQUENCE [LARGE SCALE GENOMIC DNA]</scope>
    <source>
        <strain evidence="3 4">CSLK01-03</strain>
    </source>
</reference>
<name>A0ABT7RKD3_9NOCA</name>
<dbReference type="Gene3D" id="3.40.1620.10">
    <property type="entry name" value="YefM-like domain"/>
    <property type="match status" value="1"/>
</dbReference>
<dbReference type="Proteomes" id="UP001233164">
    <property type="component" value="Unassembled WGS sequence"/>
</dbReference>
<dbReference type="SUPFAM" id="SSF143120">
    <property type="entry name" value="YefM-like"/>
    <property type="match status" value="1"/>
</dbReference>
<protein>
    <recommendedName>
        <fullName evidence="2">Antitoxin</fullName>
    </recommendedName>
</protein>
<dbReference type="NCBIfam" id="TIGR01552">
    <property type="entry name" value="phd_fam"/>
    <property type="match status" value="1"/>
</dbReference>
<evidence type="ECO:0000256" key="1">
    <source>
        <dbReference type="ARBA" id="ARBA00009981"/>
    </source>
</evidence>
<proteinExistence type="inferred from homology"/>
<dbReference type="Pfam" id="PF02604">
    <property type="entry name" value="PhdYeFM_antitox"/>
    <property type="match status" value="1"/>
</dbReference>
<keyword evidence="4" id="KW-1185">Reference proteome</keyword>
<evidence type="ECO:0000313" key="4">
    <source>
        <dbReference type="Proteomes" id="UP001233164"/>
    </source>
</evidence>
<comment type="function">
    <text evidence="2">Antitoxin component of a type II toxin-antitoxin (TA) system.</text>
</comment>
<comment type="similarity">
    <text evidence="1 2">Belongs to the phD/YefM antitoxin family.</text>
</comment>
<evidence type="ECO:0000313" key="3">
    <source>
        <dbReference type="EMBL" id="MDM7488105.1"/>
    </source>
</evidence>
<dbReference type="InterPro" id="IPR036165">
    <property type="entry name" value="YefM-like_sf"/>
</dbReference>
<accession>A0ABT7RKD3</accession>
<dbReference type="EMBL" id="JAUBOF010000017">
    <property type="protein sequence ID" value="MDM7488105.1"/>
    <property type="molecule type" value="Genomic_DNA"/>
</dbReference>
<gene>
    <name evidence="3" type="ORF">QT969_07400</name>
</gene>
<dbReference type="InterPro" id="IPR006442">
    <property type="entry name" value="Antitoxin_Phd/YefM"/>
</dbReference>
<evidence type="ECO:0000256" key="2">
    <source>
        <dbReference type="RuleBase" id="RU362080"/>
    </source>
</evidence>
<sequence>MESVGLKELRQHASDYVKRAEAGETMLITVAGRPSAILGPAGRKTWCAFDEVAGIFRTDTDPTWEADRNLIDDPIADPWASR</sequence>
<comment type="caution">
    <text evidence="3">The sequence shown here is derived from an EMBL/GenBank/DDBJ whole genome shotgun (WGS) entry which is preliminary data.</text>
</comment>
<organism evidence="3 4">
    <name type="scientific">Rhodococcus indonesiensis</name>
    <dbReference type="NCBI Taxonomy" id="3055869"/>
    <lineage>
        <taxon>Bacteria</taxon>
        <taxon>Bacillati</taxon>
        <taxon>Actinomycetota</taxon>
        <taxon>Actinomycetes</taxon>
        <taxon>Mycobacteriales</taxon>
        <taxon>Nocardiaceae</taxon>
        <taxon>Rhodococcus</taxon>
    </lineage>
</organism>